<gene>
    <name evidence="1" type="ORF">ACIB24_11135</name>
</gene>
<protein>
    <submittedName>
        <fullName evidence="1">Uncharacterized protein</fullName>
    </submittedName>
</protein>
<organism evidence="1 2">
    <name type="scientific">Spongisporangium articulatum</name>
    <dbReference type="NCBI Taxonomy" id="3362603"/>
    <lineage>
        <taxon>Bacteria</taxon>
        <taxon>Bacillati</taxon>
        <taxon>Actinomycetota</taxon>
        <taxon>Actinomycetes</taxon>
        <taxon>Kineosporiales</taxon>
        <taxon>Kineosporiaceae</taxon>
        <taxon>Spongisporangium</taxon>
    </lineage>
</organism>
<dbReference type="EMBL" id="JBITLV010000003">
    <property type="protein sequence ID" value="MFI7587617.1"/>
    <property type="molecule type" value="Genomic_DNA"/>
</dbReference>
<accession>A0ABW8ANT9</accession>
<proteinExistence type="predicted"/>
<comment type="caution">
    <text evidence="1">The sequence shown here is derived from an EMBL/GenBank/DDBJ whole genome shotgun (WGS) entry which is preliminary data.</text>
</comment>
<sequence>MLAAAVVPHPPLLVPALAAGRAPELAGLLAACDAGVADLLAVAPQVIVLVGAGERTTRHLRNAWGTFAGFGVDVAVSPVPGVEPAALPRLPLPLTIGRWLLERAGWRGEVVCQEVAAGATQQQCADVARGLVGELPAGAAWLALADGDDLTNHPAVMVLAAAQDGARRERELVQYDDTPYDVRYRVAGWRLVP</sequence>
<reference evidence="1 2" key="1">
    <citation type="submission" date="2024-10" db="EMBL/GenBank/DDBJ databases">
        <title>The Natural Products Discovery Center: Release of the First 8490 Sequenced Strains for Exploring Actinobacteria Biosynthetic Diversity.</title>
        <authorList>
            <person name="Kalkreuter E."/>
            <person name="Kautsar S.A."/>
            <person name="Yang D."/>
            <person name="Bader C.D."/>
            <person name="Teijaro C.N."/>
            <person name="Fluegel L."/>
            <person name="Davis C.M."/>
            <person name="Simpson J.R."/>
            <person name="Lauterbach L."/>
            <person name="Steele A.D."/>
            <person name="Gui C."/>
            <person name="Meng S."/>
            <person name="Li G."/>
            <person name="Viehrig K."/>
            <person name="Ye F."/>
            <person name="Su P."/>
            <person name="Kiefer A.F."/>
            <person name="Nichols A."/>
            <person name="Cepeda A.J."/>
            <person name="Yan W."/>
            <person name="Fan B."/>
            <person name="Jiang Y."/>
            <person name="Adhikari A."/>
            <person name="Zheng C.-J."/>
            <person name="Schuster L."/>
            <person name="Cowan T.M."/>
            <person name="Smanski M.J."/>
            <person name="Chevrette M.G."/>
            <person name="De Carvalho L.P.S."/>
            <person name="Shen B."/>
        </authorList>
    </citation>
    <scope>NUCLEOTIDE SEQUENCE [LARGE SCALE GENOMIC DNA]</scope>
    <source>
        <strain evidence="1 2">NPDC049639</strain>
    </source>
</reference>
<name>A0ABW8ANT9_9ACTN</name>
<evidence type="ECO:0000313" key="2">
    <source>
        <dbReference type="Proteomes" id="UP001612915"/>
    </source>
</evidence>
<dbReference type="Proteomes" id="UP001612915">
    <property type="component" value="Unassembled WGS sequence"/>
</dbReference>
<keyword evidence="2" id="KW-1185">Reference proteome</keyword>
<dbReference type="RefSeq" id="WP_398279640.1">
    <property type="nucleotide sequence ID" value="NZ_JBITLV010000003.1"/>
</dbReference>
<evidence type="ECO:0000313" key="1">
    <source>
        <dbReference type="EMBL" id="MFI7587617.1"/>
    </source>
</evidence>